<keyword evidence="2" id="KW-1185">Reference proteome</keyword>
<evidence type="ECO:0000313" key="2">
    <source>
        <dbReference type="Proteomes" id="UP001159405"/>
    </source>
</evidence>
<sequence length="169" mass="18739">MRNVTETFLQVLSAPVTTGNEEKKTLSEASVSHPEGAGERVWQHDLPTNSACEFSKYVNEIVNAHVGVGQHLLGCGLAFVASLIREHYKDKDKRSNNLSIRLIGEQAIALARYSYRLVDALVVPNETPAQKIKRLALGKVAQCLRDACTLFNKVDTNASDVKKCILIYW</sequence>
<proteinExistence type="predicted"/>
<reference evidence="1 2" key="1">
    <citation type="submission" date="2022-05" db="EMBL/GenBank/DDBJ databases">
        <authorList>
            <consortium name="Genoscope - CEA"/>
            <person name="William W."/>
        </authorList>
    </citation>
    <scope>NUCLEOTIDE SEQUENCE [LARGE SCALE GENOMIC DNA]</scope>
</reference>
<comment type="caution">
    <text evidence="1">The sequence shown here is derived from an EMBL/GenBank/DDBJ whole genome shotgun (WGS) entry which is preliminary data.</text>
</comment>
<accession>A0ABN8R8F0</accession>
<evidence type="ECO:0000313" key="1">
    <source>
        <dbReference type="EMBL" id="CAH3174172.1"/>
    </source>
</evidence>
<name>A0ABN8R8F0_9CNID</name>
<protein>
    <submittedName>
        <fullName evidence="1">Uncharacterized protein</fullName>
    </submittedName>
</protein>
<dbReference type="EMBL" id="CALNXK010000188">
    <property type="protein sequence ID" value="CAH3174172.1"/>
    <property type="molecule type" value="Genomic_DNA"/>
</dbReference>
<organism evidence="1 2">
    <name type="scientific">Porites lobata</name>
    <dbReference type="NCBI Taxonomy" id="104759"/>
    <lineage>
        <taxon>Eukaryota</taxon>
        <taxon>Metazoa</taxon>
        <taxon>Cnidaria</taxon>
        <taxon>Anthozoa</taxon>
        <taxon>Hexacorallia</taxon>
        <taxon>Scleractinia</taxon>
        <taxon>Fungiina</taxon>
        <taxon>Poritidae</taxon>
        <taxon>Porites</taxon>
    </lineage>
</organism>
<dbReference type="Proteomes" id="UP001159405">
    <property type="component" value="Unassembled WGS sequence"/>
</dbReference>
<gene>
    <name evidence="1" type="ORF">PLOB_00014640</name>
</gene>